<keyword evidence="2" id="KW-1185">Reference proteome</keyword>
<evidence type="ECO:0000313" key="1">
    <source>
        <dbReference type="EMBL" id="GIY77265.1"/>
    </source>
</evidence>
<dbReference type="EMBL" id="BPLR01015596">
    <property type="protein sequence ID" value="GIY77265.1"/>
    <property type="molecule type" value="Genomic_DNA"/>
</dbReference>
<name>A0AAV4W796_CAEEX</name>
<feature type="non-terminal residue" evidence="1">
    <location>
        <position position="1"/>
    </location>
</feature>
<dbReference type="Proteomes" id="UP001054945">
    <property type="component" value="Unassembled WGS sequence"/>
</dbReference>
<gene>
    <name evidence="1" type="ORF">CEXT_295811</name>
</gene>
<sequence length="47" mass="5480">DSVFNNPMNNGIPSVLLCKYQKEEIGLQTRMVITLKCEIREKYKTAY</sequence>
<comment type="caution">
    <text evidence="1">The sequence shown here is derived from an EMBL/GenBank/DDBJ whole genome shotgun (WGS) entry which is preliminary data.</text>
</comment>
<reference evidence="1 2" key="1">
    <citation type="submission" date="2021-06" db="EMBL/GenBank/DDBJ databases">
        <title>Caerostris extrusa draft genome.</title>
        <authorList>
            <person name="Kono N."/>
            <person name="Arakawa K."/>
        </authorList>
    </citation>
    <scope>NUCLEOTIDE SEQUENCE [LARGE SCALE GENOMIC DNA]</scope>
</reference>
<organism evidence="1 2">
    <name type="scientific">Caerostris extrusa</name>
    <name type="common">Bark spider</name>
    <name type="synonym">Caerostris bankana</name>
    <dbReference type="NCBI Taxonomy" id="172846"/>
    <lineage>
        <taxon>Eukaryota</taxon>
        <taxon>Metazoa</taxon>
        <taxon>Ecdysozoa</taxon>
        <taxon>Arthropoda</taxon>
        <taxon>Chelicerata</taxon>
        <taxon>Arachnida</taxon>
        <taxon>Araneae</taxon>
        <taxon>Araneomorphae</taxon>
        <taxon>Entelegynae</taxon>
        <taxon>Araneoidea</taxon>
        <taxon>Araneidae</taxon>
        <taxon>Caerostris</taxon>
    </lineage>
</organism>
<protein>
    <submittedName>
        <fullName evidence="1">Uncharacterized protein</fullName>
    </submittedName>
</protein>
<proteinExistence type="predicted"/>
<evidence type="ECO:0000313" key="2">
    <source>
        <dbReference type="Proteomes" id="UP001054945"/>
    </source>
</evidence>
<dbReference type="AlphaFoldDB" id="A0AAV4W796"/>
<accession>A0AAV4W796</accession>